<keyword evidence="3" id="KW-1185">Reference proteome</keyword>
<accession>A0AAV7S053</accession>
<gene>
    <name evidence="2" type="ORF">NDU88_010733</name>
</gene>
<evidence type="ECO:0000256" key="1">
    <source>
        <dbReference type="SAM" id="MobiDB-lite"/>
    </source>
</evidence>
<sequence length="74" mass="8111">MERRYAYLITGTPGSAPPASQLLCPSQTGGTRESRDHVVGDTAKFWGLAEVGDAVRKGTRKPTLLELRRSLVQR</sequence>
<proteinExistence type="predicted"/>
<protein>
    <submittedName>
        <fullName evidence="2">Uncharacterized protein</fullName>
    </submittedName>
</protein>
<feature type="region of interest" description="Disordered" evidence="1">
    <location>
        <begin position="9"/>
        <end position="36"/>
    </location>
</feature>
<comment type="caution">
    <text evidence="2">The sequence shown here is derived from an EMBL/GenBank/DDBJ whole genome shotgun (WGS) entry which is preliminary data.</text>
</comment>
<dbReference type="Proteomes" id="UP001066276">
    <property type="component" value="Chromosome 5"/>
</dbReference>
<evidence type="ECO:0000313" key="3">
    <source>
        <dbReference type="Proteomes" id="UP001066276"/>
    </source>
</evidence>
<dbReference type="AlphaFoldDB" id="A0AAV7S053"/>
<organism evidence="2 3">
    <name type="scientific">Pleurodeles waltl</name>
    <name type="common">Iberian ribbed newt</name>
    <dbReference type="NCBI Taxonomy" id="8319"/>
    <lineage>
        <taxon>Eukaryota</taxon>
        <taxon>Metazoa</taxon>
        <taxon>Chordata</taxon>
        <taxon>Craniata</taxon>
        <taxon>Vertebrata</taxon>
        <taxon>Euteleostomi</taxon>
        <taxon>Amphibia</taxon>
        <taxon>Batrachia</taxon>
        <taxon>Caudata</taxon>
        <taxon>Salamandroidea</taxon>
        <taxon>Salamandridae</taxon>
        <taxon>Pleurodelinae</taxon>
        <taxon>Pleurodeles</taxon>
    </lineage>
</organism>
<name>A0AAV7S053_PLEWA</name>
<reference evidence="2" key="1">
    <citation type="journal article" date="2022" name="bioRxiv">
        <title>Sequencing and chromosome-scale assembly of the giantPleurodeles waltlgenome.</title>
        <authorList>
            <person name="Brown T."/>
            <person name="Elewa A."/>
            <person name="Iarovenko S."/>
            <person name="Subramanian E."/>
            <person name="Araus A.J."/>
            <person name="Petzold A."/>
            <person name="Susuki M."/>
            <person name="Suzuki K.-i.T."/>
            <person name="Hayashi T."/>
            <person name="Toyoda A."/>
            <person name="Oliveira C."/>
            <person name="Osipova E."/>
            <person name="Leigh N.D."/>
            <person name="Simon A."/>
            <person name="Yun M.H."/>
        </authorList>
    </citation>
    <scope>NUCLEOTIDE SEQUENCE</scope>
    <source>
        <strain evidence="2">20211129_DDA</strain>
        <tissue evidence="2">Liver</tissue>
    </source>
</reference>
<evidence type="ECO:0000313" key="2">
    <source>
        <dbReference type="EMBL" id="KAJ1158037.1"/>
    </source>
</evidence>
<dbReference type="EMBL" id="JANPWB010000009">
    <property type="protein sequence ID" value="KAJ1158037.1"/>
    <property type="molecule type" value="Genomic_DNA"/>
</dbReference>